<keyword evidence="1" id="KW-1133">Transmembrane helix</keyword>
<evidence type="ECO:0000256" key="1">
    <source>
        <dbReference type="SAM" id="Phobius"/>
    </source>
</evidence>
<dbReference type="RefSeq" id="WP_123780435.1">
    <property type="nucleotide sequence ID" value="NZ_RKMG01000019.1"/>
</dbReference>
<sequence>MVKKHQKAITLLIAFGALLLFWVNPQAVFANEINAIDVDVQLQADGSALITEKWDMSLDEGTEVYKGLNLEDVQEISDFTVSMDGQAFTYNDAWDIDDSFDDKAGTYGQNTNELNWGITSYGDHVYTVSYKISNFITQTSTDQMVYWQFINSDLSPSPESVTVNISSDTQKMNYEDNRVWAFGFEGKVDITEDGVVTATSSSPLAAENFVTILLRIPDGTYATEFIFEDRTFDSFVEQAFEGSSYNYEDYDPNATYEDLQEMNGAQGADTSIPTSTKIVFGAIAVGAVGALGAGTVAFGKYLSRQKKYRAYYPSLAEMEKRTDGQYYRQAPTENVFQTYVIMDQLIENDDDLRQNYITASILYLVKHGYITIREEEVKGLFRKQDQAIIYIQKADDPDVPAARLLKLMRHVADKSGRVTQSGFSEYVEKNYKQIEKFERELTDYSMAYLRANGYVENGIKAKPAKEKTDFDIAQETADVPYTDKGFELRDNLVKFKNYLKDFSLLNERSTTEVGLWDELMIYAGAFGIADEVEAEFKKIYPEYTEVSTYSNVPFFYYAYFGSMMNRSYTDGHTAATAAASSGGGGFSSLGGGGGSFGGGGGGGVR</sequence>
<keyword evidence="5" id="KW-1185">Reference proteome</keyword>
<accession>A0A3N4GFY7</accession>
<name>A0A3N4GFY7_9LACT</name>
<feature type="transmembrane region" description="Helical" evidence="1">
    <location>
        <begin position="278"/>
        <end position="299"/>
    </location>
</feature>
<dbReference type="InterPro" id="IPR018702">
    <property type="entry name" value="DUF2207"/>
</dbReference>
<evidence type="ECO:0000313" key="5">
    <source>
        <dbReference type="Proteomes" id="UP000273977"/>
    </source>
</evidence>
<evidence type="ECO:0000259" key="2">
    <source>
        <dbReference type="Pfam" id="PF09972"/>
    </source>
</evidence>
<dbReference type="AlphaFoldDB" id="A0A3N4GFY7"/>
<organism evidence="4 5">
    <name type="scientific">Aerococcus agrisoli</name>
    <dbReference type="NCBI Taxonomy" id="2487350"/>
    <lineage>
        <taxon>Bacteria</taxon>
        <taxon>Bacillati</taxon>
        <taxon>Bacillota</taxon>
        <taxon>Bacilli</taxon>
        <taxon>Lactobacillales</taxon>
        <taxon>Aerococcaceae</taxon>
        <taxon>Aerococcus</taxon>
    </lineage>
</organism>
<dbReference type="Pfam" id="PF20990">
    <property type="entry name" value="DUF2207_C"/>
    <property type="match status" value="1"/>
</dbReference>
<protein>
    <submittedName>
        <fullName evidence="4">DUF2207 domain-containing protein</fullName>
    </submittedName>
</protein>
<gene>
    <name evidence="4" type="ORF">EF384_06505</name>
</gene>
<evidence type="ECO:0000259" key="3">
    <source>
        <dbReference type="Pfam" id="PF20990"/>
    </source>
</evidence>
<feature type="domain" description="DUF2207" evidence="2">
    <location>
        <begin position="32"/>
        <end position="212"/>
    </location>
</feature>
<dbReference type="Pfam" id="PF09972">
    <property type="entry name" value="DUF2207"/>
    <property type="match status" value="1"/>
</dbReference>
<keyword evidence="1" id="KW-0472">Membrane</keyword>
<keyword evidence="1" id="KW-0812">Transmembrane</keyword>
<reference evidence="4 5" key="1">
    <citation type="submission" date="2018-11" db="EMBL/GenBank/DDBJ databases">
        <title>Aerococcus sp. SJQ22, whole genome shotgun sequence.</title>
        <authorList>
            <person name="Sun L."/>
            <person name="Gao X."/>
            <person name="Chen W."/>
            <person name="Huang K."/>
        </authorList>
    </citation>
    <scope>NUCLEOTIDE SEQUENCE [LARGE SCALE GENOMIC DNA]</scope>
    <source>
        <strain evidence="4 5">SJQ22</strain>
    </source>
</reference>
<comment type="caution">
    <text evidence="4">The sequence shown here is derived from an EMBL/GenBank/DDBJ whole genome shotgun (WGS) entry which is preliminary data.</text>
</comment>
<dbReference type="EMBL" id="RKMG01000019">
    <property type="protein sequence ID" value="RPA59576.1"/>
    <property type="molecule type" value="Genomic_DNA"/>
</dbReference>
<dbReference type="Proteomes" id="UP000273977">
    <property type="component" value="Unassembled WGS sequence"/>
</dbReference>
<proteinExistence type="predicted"/>
<dbReference type="InterPro" id="IPR048389">
    <property type="entry name" value="YciQ-like_C"/>
</dbReference>
<evidence type="ECO:0000313" key="4">
    <source>
        <dbReference type="EMBL" id="RPA59576.1"/>
    </source>
</evidence>
<feature type="domain" description="Predicted membrane protein YciQ-like C-terminal" evidence="3">
    <location>
        <begin position="481"/>
        <end position="536"/>
    </location>
</feature>
<dbReference type="OrthoDB" id="46834at2"/>